<dbReference type="PANTHER" id="PTHR45883">
    <property type="entry name" value="HSC70-INTERACTING PROTEIN"/>
    <property type="match status" value="1"/>
</dbReference>
<dbReference type="Gramene" id="KRH60558">
    <property type="protein sequence ID" value="KRH60558"/>
    <property type="gene ID" value="GLYMA_05G247200"/>
</dbReference>
<keyword evidence="2" id="KW-0802">TPR repeat</keyword>
<reference evidence="5" key="3">
    <citation type="submission" date="2018-07" db="EMBL/GenBank/DDBJ databases">
        <title>WGS assembly of Glycine max.</title>
        <authorList>
            <person name="Schmutz J."/>
            <person name="Cannon S."/>
            <person name="Schlueter J."/>
            <person name="Ma J."/>
            <person name="Mitros T."/>
            <person name="Nelson W."/>
            <person name="Hyten D."/>
            <person name="Song Q."/>
            <person name="Thelen J."/>
            <person name="Cheng J."/>
            <person name="Xu D."/>
            <person name="Hellsten U."/>
            <person name="May G."/>
            <person name="Yu Y."/>
            <person name="Sakurai T."/>
            <person name="Umezawa T."/>
            <person name="Bhattacharyya M."/>
            <person name="Sandhu D."/>
            <person name="Valliyodan B."/>
            <person name="Lindquist E."/>
            <person name="Peto M."/>
            <person name="Grant D."/>
            <person name="Shu S."/>
            <person name="Goodstein D."/>
            <person name="Barry K."/>
            <person name="Futrell-Griggs M."/>
            <person name="Abernathy B."/>
            <person name="Du J."/>
            <person name="Tian Z."/>
            <person name="Zhu L."/>
            <person name="Gill N."/>
            <person name="Joshi T."/>
            <person name="Libault M."/>
            <person name="Sethuraman A."/>
            <person name="Zhang X."/>
            <person name="Shinozaki K."/>
            <person name="Nguyen H."/>
            <person name="Wing R."/>
            <person name="Cregan P."/>
            <person name="Specht J."/>
            <person name="Grimwood J."/>
            <person name="Rokhsar D."/>
            <person name="Stacey G."/>
            <person name="Shoemaker R."/>
            <person name="Jackson S."/>
        </authorList>
    </citation>
    <scope>NUCLEOTIDE SEQUENCE</scope>
    <source>
        <tissue evidence="5">Callus</tissue>
    </source>
</reference>
<dbReference type="GO" id="GO:0000118">
    <property type="term" value="C:histone deacetylase complex"/>
    <property type="evidence" value="ECO:0000318"/>
    <property type="project" value="GO_Central"/>
</dbReference>
<dbReference type="InterPro" id="IPR013766">
    <property type="entry name" value="Thioredoxin_domain"/>
</dbReference>
<evidence type="ECO:0000256" key="2">
    <source>
        <dbReference type="ARBA" id="ARBA00022803"/>
    </source>
</evidence>
<dbReference type="InterPro" id="IPR017937">
    <property type="entry name" value="Thioredoxin_CS"/>
</dbReference>
<feature type="region of interest" description="Disordered" evidence="3">
    <location>
        <begin position="184"/>
        <end position="214"/>
    </location>
</feature>
<feature type="domain" description="Thioredoxin" evidence="4">
    <location>
        <begin position="248"/>
        <end position="389"/>
    </location>
</feature>
<evidence type="ECO:0000259" key="4">
    <source>
        <dbReference type="PROSITE" id="PS51352"/>
    </source>
</evidence>
<dbReference type="InParanoid" id="A0A0R0K134"/>
<dbReference type="InterPro" id="IPR011990">
    <property type="entry name" value="TPR-like_helical_dom_sf"/>
</dbReference>
<dbReference type="PANTHER" id="PTHR45883:SF7">
    <property type="entry name" value="TPR REPEAT-CONTAINING THIOREDOXIN TDX"/>
    <property type="match status" value="1"/>
</dbReference>
<reference evidence="6" key="2">
    <citation type="submission" date="2018-02" db="UniProtKB">
        <authorList>
            <consortium name="EnsemblPlants"/>
        </authorList>
    </citation>
    <scope>IDENTIFICATION</scope>
    <source>
        <strain evidence="6">Williams 82</strain>
    </source>
</reference>
<feature type="region of interest" description="Disordered" evidence="3">
    <location>
        <begin position="1"/>
        <end position="55"/>
    </location>
</feature>
<keyword evidence="1" id="KW-0677">Repeat</keyword>
<sequence>MLEPGTDFDDNNSDPPLSAQDDIIESDIELDNADVVEPDNDPPQKMGNPSAEVTEEQRYSHSLPRMEHLLINSFQYCFPPALLFVLPSVSFGNLNFLFSASIFMKLKKPNAAIRDADTALKINPDSAKGYKIRGMSRAMLGLREEAASDLHVASKLDFDEEISIALKKVEPNANKIEEHRRKCERLRKRKEQKRSPIKTETPIKKESKKLKPSQNRDLSHKIVPLYDPEYLHAEVNFDHSMNKLITVLKDDHTIDYLLLSAIDKGCSNFLYLRCQHHTYHIDCVVQEALSALKDEVKCCIKTSRLAILYFTATWCGPCRFISLIYTSLAEKYPKVVFVKVDIDEARDVAAGWNISSVPTFFFVKNGKEVDSVMGADKSTLESKIAQHAGSL</sequence>
<feature type="compositionally biased region" description="Acidic residues" evidence="3">
    <location>
        <begin position="22"/>
        <end position="40"/>
    </location>
</feature>
<dbReference type="EnsemblPlants" id="KRH60558">
    <property type="protein sequence ID" value="KRH60558"/>
    <property type="gene ID" value="GLYMA_05G247200"/>
</dbReference>
<feature type="compositionally biased region" description="Acidic residues" evidence="3">
    <location>
        <begin position="1"/>
        <end position="12"/>
    </location>
</feature>
<accession>A0A0R0K134</accession>
<dbReference type="Proteomes" id="UP000008827">
    <property type="component" value="Chromosome 5"/>
</dbReference>
<dbReference type="Gene3D" id="1.25.40.10">
    <property type="entry name" value="Tetratricopeptide repeat domain"/>
    <property type="match status" value="1"/>
</dbReference>
<feature type="compositionally biased region" description="Basic residues" evidence="3">
    <location>
        <begin position="184"/>
        <end position="196"/>
    </location>
</feature>
<dbReference type="CDD" id="cd02947">
    <property type="entry name" value="TRX_family"/>
    <property type="match status" value="1"/>
</dbReference>
<protein>
    <recommendedName>
        <fullName evidence="4">Thioredoxin domain-containing protein</fullName>
    </recommendedName>
</protein>
<dbReference type="Gene3D" id="3.40.30.10">
    <property type="entry name" value="Glutaredoxin"/>
    <property type="match status" value="1"/>
</dbReference>
<dbReference type="PROSITE" id="PS51352">
    <property type="entry name" value="THIOREDOXIN_2"/>
    <property type="match status" value="1"/>
</dbReference>
<gene>
    <name evidence="5" type="ORF">GLYMA_05G247200</name>
</gene>
<proteinExistence type="predicted"/>
<dbReference type="OMA" id="VEPNANK"/>
<dbReference type="GO" id="GO:0006950">
    <property type="term" value="P:response to stress"/>
    <property type="evidence" value="ECO:0007669"/>
    <property type="project" value="UniProtKB-ARBA"/>
</dbReference>
<dbReference type="PROSITE" id="PS00194">
    <property type="entry name" value="THIOREDOXIN_1"/>
    <property type="match status" value="1"/>
</dbReference>
<evidence type="ECO:0000313" key="7">
    <source>
        <dbReference type="Proteomes" id="UP000008827"/>
    </source>
</evidence>
<dbReference type="SUPFAM" id="SSF48452">
    <property type="entry name" value="TPR-like"/>
    <property type="match status" value="1"/>
</dbReference>
<dbReference type="AlphaFoldDB" id="A0A0R0K134"/>
<evidence type="ECO:0000256" key="3">
    <source>
        <dbReference type="SAM" id="MobiDB-lite"/>
    </source>
</evidence>
<dbReference type="EMBL" id="CM000838">
    <property type="protein sequence ID" value="KRH60558.1"/>
    <property type="molecule type" value="Genomic_DNA"/>
</dbReference>
<organism evidence="5">
    <name type="scientific">Glycine max</name>
    <name type="common">Soybean</name>
    <name type="synonym">Glycine hispida</name>
    <dbReference type="NCBI Taxonomy" id="3847"/>
    <lineage>
        <taxon>Eukaryota</taxon>
        <taxon>Viridiplantae</taxon>
        <taxon>Streptophyta</taxon>
        <taxon>Embryophyta</taxon>
        <taxon>Tracheophyta</taxon>
        <taxon>Spermatophyta</taxon>
        <taxon>Magnoliopsida</taxon>
        <taxon>eudicotyledons</taxon>
        <taxon>Gunneridae</taxon>
        <taxon>Pentapetalae</taxon>
        <taxon>rosids</taxon>
        <taxon>fabids</taxon>
        <taxon>Fabales</taxon>
        <taxon>Fabaceae</taxon>
        <taxon>Papilionoideae</taxon>
        <taxon>50 kb inversion clade</taxon>
        <taxon>NPAAA clade</taxon>
        <taxon>indigoferoid/millettioid clade</taxon>
        <taxon>Phaseoleae</taxon>
        <taxon>Glycine</taxon>
        <taxon>Glycine subgen. Soja</taxon>
    </lineage>
</organism>
<keyword evidence="7" id="KW-1185">Reference proteome</keyword>
<dbReference type="Pfam" id="PF00085">
    <property type="entry name" value="Thioredoxin"/>
    <property type="match status" value="1"/>
</dbReference>
<dbReference type="SMR" id="A0A0R0K134"/>
<reference evidence="5 6" key="1">
    <citation type="journal article" date="2010" name="Nature">
        <title>Genome sequence of the palaeopolyploid soybean.</title>
        <authorList>
            <person name="Schmutz J."/>
            <person name="Cannon S.B."/>
            <person name="Schlueter J."/>
            <person name="Ma J."/>
            <person name="Mitros T."/>
            <person name="Nelson W."/>
            <person name="Hyten D.L."/>
            <person name="Song Q."/>
            <person name="Thelen J.J."/>
            <person name="Cheng J."/>
            <person name="Xu D."/>
            <person name="Hellsten U."/>
            <person name="May G.D."/>
            <person name="Yu Y."/>
            <person name="Sakurai T."/>
            <person name="Umezawa T."/>
            <person name="Bhattacharyya M.K."/>
            <person name="Sandhu D."/>
            <person name="Valliyodan B."/>
            <person name="Lindquist E."/>
            <person name="Peto M."/>
            <person name="Grant D."/>
            <person name="Shu S."/>
            <person name="Goodstein D."/>
            <person name="Barry K."/>
            <person name="Futrell-Griggs M."/>
            <person name="Abernathy B."/>
            <person name="Du J."/>
            <person name="Tian Z."/>
            <person name="Zhu L."/>
            <person name="Gill N."/>
            <person name="Joshi T."/>
            <person name="Libault M."/>
            <person name="Sethuraman A."/>
            <person name="Zhang X.-C."/>
            <person name="Shinozaki K."/>
            <person name="Nguyen H.T."/>
            <person name="Wing R.A."/>
            <person name="Cregan P."/>
            <person name="Specht J."/>
            <person name="Grimwood J."/>
            <person name="Rokhsar D."/>
            <person name="Stacey G."/>
            <person name="Shoemaker R.C."/>
            <person name="Jackson S.A."/>
        </authorList>
    </citation>
    <scope>NUCLEOTIDE SEQUENCE [LARGE SCALE GENOMIC DNA]</scope>
    <source>
        <strain evidence="6">cv. Williams 82</strain>
        <tissue evidence="5">Callus</tissue>
    </source>
</reference>
<dbReference type="SUPFAM" id="SSF52833">
    <property type="entry name" value="Thioredoxin-like"/>
    <property type="match status" value="1"/>
</dbReference>
<evidence type="ECO:0000313" key="6">
    <source>
        <dbReference type="EnsemblPlants" id="KRH60558"/>
    </source>
</evidence>
<dbReference type="STRING" id="3847.A0A0R0K134"/>
<dbReference type="GO" id="GO:0030544">
    <property type="term" value="F:Hsp70 protein binding"/>
    <property type="evidence" value="ECO:0000318"/>
    <property type="project" value="GO_Central"/>
</dbReference>
<evidence type="ECO:0000313" key="5">
    <source>
        <dbReference type="EMBL" id="KRH60558.1"/>
    </source>
</evidence>
<name>A0A0R0K134_SOYBN</name>
<evidence type="ECO:0000256" key="1">
    <source>
        <dbReference type="ARBA" id="ARBA00022737"/>
    </source>
</evidence>
<dbReference type="InterPro" id="IPR036249">
    <property type="entry name" value="Thioredoxin-like_sf"/>
</dbReference>